<dbReference type="Proteomes" id="UP000503336">
    <property type="component" value="Chromosome"/>
</dbReference>
<dbReference type="EMBL" id="CP049056">
    <property type="protein sequence ID" value="QIE54971.1"/>
    <property type="molecule type" value="Genomic_DNA"/>
</dbReference>
<protein>
    <submittedName>
        <fullName evidence="1">Uncharacterized protein</fullName>
    </submittedName>
</protein>
<dbReference type="KEGG" id="hdh:G5B40_05595"/>
<evidence type="ECO:0000313" key="1">
    <source>
        <dbReference type="EMBL" id="QIE54971.1"/>
    </source>
</evidence>
<keyword evidence="2" id="KW-1185">Reference proteome</keyword>
<gene>
    <name evidence="1" type="ORF">G5B40_05595</name>
</gene>
<organism evidence="1 2">
    <name type="scientific">Pikeienuella piscinae</name>
    <dbReference type="NCBI Taxonomy" id="2748098"/>
    <lineage>
        <taxon>Bacteria</taxon>
        <taxon>Pseudomonadati</taxon>
        <taxon>Pseudomonadota</taxon>
        <taxon>Alphaproteobacteria</taxon>
        <taxon>Rhodobacterales</taxon>
        <taxon>Paracoccaceae</taxon>
        <taxon>Pikeienuella</taxon>
    </lineage>
</organism>
<proteinExistence type="predicted"/>
<name>A0A7L5BUM2_9RHOB</name>
<evidence type="ECO:0000313" key="2">
    <source>
        <dbReference type="Proteomes" id="UP000503336"/>
    </source>
</evidence>
<reference evidence="1 2" key="1">
    <citation type="submission" date="2020-02" db="EMBL/GenBank/DDBJ databases">
        <title>complete genome sequence of Rhodobacteraceae bacterium.</title>
        <authorList>
            <person name="Park J."/>
            <person name="Kim Y.-S."/>
            <person name="Kim K.-H."/>
        </authorList>
    </citation>
    <scope>NUCLEOTIDE SEQUENCE [LARGE SCALE GENOMIC DNA]</scope>
    <source>
        <strain evidence="1 2">RR4-56</strain>
    </source>
</reference>
<accession>A0A7L5BUM2</accession>
<dbReference type="RefSeq" id="WP_165096083.1">
    <property type="nucleotide sequence ID" value="NZ_CP049056.1"/>
</dbReference>
<sequence length="127" mass="14747">MEADTSTVIKAYEKKIGQIEQEKLLLAEKAEATGRPKATFEQMFELAIRFPASLWKVRETGRFDLQRLVLRLAFKDRLAYCRNERFRTPEVSFLFKTLNGESMPDCKMAETKSAIRHSGMFRQVPIL</sequence>
<dbReference type="AlphaFoldDB" id="A0A7L5BUM2"/>